<dbReference type="Proteomes" id="UP000321577">
    <property type="component" value="Unassembled WGS sequence"/>
</dbReference>
<reference evidence="3 4" key="1">
    <citation type="submission" date="2019-07" db="EMBL/GenBank/DDBJ databases">
        <title>Whole genome shotgun sequence of Brevifollis gellanilyticus NBRC 108608.</title>
        <authorList>
            <person name="Hosoyama A."/>
            <person name="Uohara A."/>
            <person name="Ohji S."/>
            <person name="Ichikawa N."/>
        </authorList>
    </citation>
    <scope>NUCLEOTIDE SEQUENCE [LARGE SCALE GENOMIC DNA]</scope>
    <source>
        <strain evidence="3 4">NBRC 108608</strain>
    </source>
</reference>
<feature type="region of interest" description="Disordered" evidence="1">
    <location>
        <begin position="136"/>
        <end position="158"/>
    </location>
</feature>
<evidence type="ECO:0000256" key="2">
    <source>
        <dbReference type="SAM" id="SignalP"/>
    </source>
</evidence>
<evidence type="ECO:0000256" key="1">
    <source>
        <dbReference type="SAM" id="MobiDB-lite"/>
    </source>
</evidence>
<evidence type="ECO:0000313" key="3">
    <source>
        <dbReference type="EMBL" id="GEP44476.1"/>
    </source>
</evidence>
<evidence type="ECO:0000313" key="4">
    <source>
        <dbReference type="Proteomes" id="UP000321577"/>
    </source>
</evidence>
<dbReference type="RefSeq" id="WP_146852456.1">
    <property type="nucleotide sequence ID" value="NZ_BKAG01000030.1"/>
</dbReference>
<keyword evidence="2" id="KW-0732">Signal</keyword>
<proteinExistence type="predicted"/>
<gene>
    <name evidence="3" type="ORF">BGE01nite_37670</name>
</gene>
<comment type="caution">
    <text evidence="3">The sequence shown here is derived from an EMBL/GenBank/DDBJ whole genome shotgun (WGS) entry which is preliminary data.</text>
</comment>
<protein>
    <submittedName>
        <fullName evidence="3">Uncharacterized protein</fullName>
    </submittedName>
</protein>
<dbReference type="EMBL" id="BKAG01000030">
    <property type="protein sequence ID" value="GEP44476.1"/>
    <property type="molecule type" value="Genomic_DNA"/>
</dbReference>
<keyword evidence="4" id="KW-1185">Reference proteome</keyword>
<accession>A0A512MCM4</accession>
<dbReference type="OrthoDB" id="193036at2"/>
<sequence>MKFLLLFLLCASPALARINETPAQSEARYGKPKYVSEDGNVMSFEKAGIGIMCEFHDGLCDSISFRKIETNAKGEWLPFTADETKILLESDSNGTSWDLLSENKENGSSAWRNGDVTAYVDTKGFARIWIFTREHSRRKDAESKKEEEARKKGTLKDF</sequence>
<feature type="signal peptide" evidence="2">
    <location>
        <begin position="1"/>
        <end position="16"/>
    </location>
</feature>
<name>A0A512MCM4_9BACT</name>
<feature type="chain" id="PRO_5022235746" evidence="2">
    <location>
        <begin position="17"/>
        <end position="158"/>
    </location>
</feature>
<organism evidence="3 4">
    <name type="scientific">Brevifollis gellanilyticus</name>
    <dbReference type="NCBI Taxonomy" id="748831"/>
    <lineage>
        <taxon>Bacteria</taxon>
        <taxon>Pseudomonadati</taxon>
        <taxon>Verrucomicrobiota</taxon>
        <taxon>Verrucomicrobiia</taxon>
        <taxon>Verrucomicrobiales</taxon>
        <taxon>Verrucomicrobiaceae</taxon>
    </lineage>
</organism>
<dbReference type="AlphaFoldDB" id="A0A512MCM4"/>